<evidence type="ECO:0000256" key="4">
    <source>
        <dbReference type="ARBA" id="ARBA00022840"/>
    </source>
</evidence>
<dbReference type="eggNOG" id="KOG0419">
    <property type="taxonomic scope" value="Eukaryota"/>
</dbReference>
<dbReference type="PANTHER" id="PTHR24067">
    <property type="entry name" value="UBIQUITIN-CONJUGATING ENZYME E2"/>
    <property type="match status" value="1"/>
</dbReference>
<dbReference type="Gene3D" id="3.10.110.10">
    <property type="entry name" value="Ubiquitin Conjugating Enzyme"/>
    <property type="match status" value="1"/>
</dbReference>
<evidence type="ECO:0000256" key="8">
    <source>
        <dbReference type="ARBA" id="ARBA00076315"/>
    </source>
</evidence>
<evidence type="ECO:0000256" key="3">
    <source>
        <dbReference type="ARBA" id="ARBA00022786"/>
    </source>
</evidence>
<dbReference type="STRING" id="9785.ENSLAFP00000010562"/>
<keyword evidence="13" id="KW-1185">Reference proteome</keyword>
<sequence>MHCRAYLLLERDFQELMENNYKGIIAFPVSEDMMQWEAEIEGLQYSVWHGLFFQLSINFTLEYNLVPPDVKFRTIPFHPNAVDRYTGRPCIDFLDDPNQWDTSYKLSSILLTLQVMLSNPVLENPVNLEAARMLMADESLYQITVLKLFNQPLQLGNGSSVSSEEPQEFVKSVKDVSFNDYYETWSVIATSNTTEYYRTPVLQDPDFIGRYYQWKKTDLKQAKEWRLK</sequence>
<evidence type="ECO:0000256" key="10">
    <source>
        <dbReference type="ARBA" id="ARBA00082135"/>
    </source>
</evidence>
<reference evidence="12 13" key="1">
    <citation type="submission" date="2009-06" db="EMBL/GenBank/DDBJ databases">
        <title>The Genome Sequence of Loxodonta africana (African elephant).</title>
        <authorList>
            <person name="Di Palma F."/>
            <person name="Heiman D."/>
            <person name="Young S."/>
            <person name="Johnson J."/>
            <person name="Lander E.S."/>
            <person name="Lindblad-Toh K."/>
        </authorList>
    </citation>
    <scope>NUCLEOTIDE SEQUENCE [LARGE SCALE GENOMIC DNA]</scope>
    <source>
        <strain evidence="12 13">Isolate ISIS603380</strain>
    </source>
</reference>
<dbReference type="GO" id="GO:0016740">
    <property type="term" value="F:transferase activity"/>
    <property type="evidence" value="ECO:0007669"/>
    <property type="project" value="UniProtKB-KW"/>
</dbReference>
<dbReference type="Pfam" id="PF00179">
    <property type="entry name" value="UQ_con"/>
    <property type="match status" value="1"/>
</dbReference>
<keyword evidence="1" id="KW-0808">Transferase</keyword>
<evidence type="ECO:0000256" key="2">
    <source>
        <dbReference type="ARBA" id="ARBA00022741"/>
    </source>
</evidence>
<evidence type="ECO:0000256" key="5">
    <source>
        <dbReference type="ARBA" id="ARBA00022843"/>
    </source>
</evidence>
<evidence type="ECO:0000256" key="9">
    <source>
        <dbReference type="ARBA" id="ARBA00077510"/>
    </source>
</evidence>
<dbReference type="HOGENOM" id="CLU_076373_0_0_1"/>
<organism evidence="12 13">
    <name type="scientific">Loxodonta africana</name>
    <name type="common">African elephant</name>
    <dbReference type="NCBI Taxonomy" id="9785"/>
    <lineage>
        <taxon>Eukaryota</taxon>
        <taxon>Metazoa</taxon>
        <taxon>Chordata</taxon>
        <taxon>Craniata</taxon>
        <taxon>Vertebrata</taxon>
        <taxon>Euteleostomi</taxon>
        <taxon>Mammalia</taxon>
        <taxon>Eutheria</taxon>
        <taxon>Afrotheria</taxon>
        <taxon>Proboscidea</taxon>
        <taxon>Elephantidae</taxon>
        <taxon>Loxodonta</taxon>
    </lineage>
</organism>
<dbReference type="Ensembl" id="ENSLAFT00000012635.4">
    <property type="protein sequence ID" value="ENSLAFP00000010562.4"/>
    <property type="gene ID" value="ENSLAFG00000012636.4"/>
</dbReference>
<dbReference type="GeneTree" id="ENSGT00940000162256"/>
<dbReference type="InParanoid" id="G3T9S1"/>
<dbReference type="FunCoup" id="G3T9S1">
    <property type="interactions" value="26"/>
</dbReference>
<dbReference type="CDD" id="cd23806">
    <property type="entry name" value="UBCc_UBE2U"/>
    <property type="match status" value="1"/>
</dbReference>
<keyword evidence="3" id="KW-0833">Ubl conjugation pathway</keyword>
<evidence type="ECO:0000256" key="1">
    <source>
        <dbReference type="ARBA" id="ARBA00022679"/>
    </source>
</evidence>
<dbReference type="SMART" id="SM00212">
    <property type="entry name" value="UBCc"/>
    <property type="match status" value="1"/>
</dbReference>
<dbReference type="SUPFAM" id="SSF54495">
    <property type="entry name" value="UBC-like"/>
    <property type="match status" value="1"/>
</dbReference>
<protein>
    <recommendedName>
        <fullName evidence="7">Ubiquitin-conjugating enzyme E2 U</fullName>
    </recommendedName>
    <alternativeName>
        <fullName evidence="8">E2 ubiquitin-conjugating enzyme U</fullName>
    </alternativeName>
    <alternativeName>
        <fullName evidence="10">Ubiquitin carrier protein U</fullName>
    </alternativeName>
    <alternativeName>
        <fullName evidence="9">Ubiquitin-protein ligase U</fullName>
    </alternativeName>
</protein>
<dbReference type="AlphaFoldDB" id="G3T9S1"/>
<dbReference type="InterPro" id="IPR016135">
    <property type="entry name" value="UBQ-conjugating_enzyme/RWD"/>
</dbReference>
<keyword evidence="4" id="KW-0067">ATP-binding</keyword>
<keyword evidence="5" id="KW-0832">Ubl conjugation</keyword>
<dbReference type="InterPro" id="IPR050113">
    <property type="entry name" value="Ub_conjugating_enzyme"/>
</dbReference>
<reference evidence="12" key="3">
    <citation type="submission" date="2025-09" db="UniProtKB">
        <authorList>
            <consortium name="Ensembl"/>
        </authorList>
    </citation>
    <scope>IDENTIFICATION</scope>
    <source>
        <strain evidence="12">Isolate ISIS603380</strain>
    </source>
</reference>
<reference evidence="12" key="2">
    <citation type="submission" date="2025-08" db="UniProtKB">
        <authorList>
            <consortium name="Ensembl"/>
        </authorList>
    </citation>
    <scope>IDENTIFICATION</scope>
    <source>
        <strain evidence="12">Isolate ISIS603380</strain>
    </source>
</reference>
<accession>G3T9S1</accession>
<feature type="domain" description="UBC core" evidence="11">
    <location>
        <begin position="4"/>
        <end position="154"/>
    </location>
</feature>
<dbReference type="InterPro" id="IPR000608">
    <property type="entry name" value="UBC"/>
</dbReference>
<evidence type="ECO:0000256" key="6">
    <source>
        <dbReference type="ARBA" id="ARBA00053619"/>
    </source>
</evidence>
<name>G3T9S1_LOXAF</name>
<keyword evidence="2" id="KW-0547">Nucleotide-binding</keyword>
<dbReference type="OMA" id="SEDMMQW"/>
<evidence type="ECO:0000313" key="13">
    <source>
        <dbReference type="Proteomes" id="UP000007646"/>
    </source>
</evidence>
<dbReference type="Proteomes" id="UP000007646">
    <property type="component" value="Unassembled WGS sequence"/>
</dbReference>
<dbReference type="PROSITE" id="PS50127">
    <property type="entry name" value="UBC_2"/>
    <property type="match status" value="1"/>
</dbReference>
<evidence type="ECO:0000256" key="7">
    <source>
        <dbReference type="ARBA" id="ARBA00072443"/>
    </source>
</evidence>
<comment type="function">
    <text evidence="6">Catalyzes the covalent attachment of ubiquitin to other proteins.</text>
</comment>
<proteinExistence type="predicted"/>
<evidence type="ECO:0000259" key="11">
    <source>
        <dbReference type="PROSITE" id="PS50127"/>
    </source>
</evidence>
<dbReference type="FunFam" id="3.10.110.10:FF:000067">
    <property type="entry name" value="ubiquitin-conjugating enzyme E2 U isoform X1"/>
    <property type="match status" value="1"/>
</dbReference>
<dbReference type="GO" id="GO:0005524">
    <property type="term" value="F:ATP binding"/>
    <property type="evidence" value="ECO:0007669"/>
    <property type="project" value="UniProtKB-KW"/>
</dbReference>
<evidence type="ECO:0000313" key="12">
    <source>
        <dbReference type="Ensembl" id="ENSLAFP00000010562.4"/>
    </source>
</evidence>